<dbReference type="PANTHER" id="PTHR31339">
    <property type="entry name" value="PECTIN LYASE-RELATED"/>
    <property type="match status" value="1"/>
</dbReference>
<dbReference type="PANTHER" id="PTHR31339:SF15">
    <property type="entry name" value="PECTIN LYASE-LIKE SUPERFAMILY PROTEIN"/>
    <property type="match status" value="1"/>
</dbReference>
<organism evidence="1 2">
    <name type="scientific">Camellia sinensis</name>
    <name type="common">Tea plant</name>
    <name type="synonym">Thea sinensis</name>
    <dbReference type="NCBI Taxonomy" id="4442"/>
    <lineage>
        <taxon>Eukaryota</taxon>
        <taxon>Viridiplantae</taxon>
        <taxon>Streptophyta</taxon>
        <taxon>Embryophyta</taxon>
        <taxon>Tracheophyta</taxon>
        <taxon>Spermatophyta</taxon>
        <taxon>Magnoliopsida</taxon>
        <taxon>eudicotyledons</taxon>
        <taxon>Gunneridae</taxon>
        <taxon>Pentapetalae</taxon>
        <taxon>asterids</taxon>
        <taxon>Ericales</taxon>
        <taxon>Theaceae</taxon>
        <taxon>Camellia</taxon>
    </lineage>
</organism>
<keyword evidence="2" id="KW-1185">Reference proteome</keyword>
<name>A0A7J7HG85_CAMSI</name>
<evidence type="ECO:0008006" key="3">
    <source>
        <dbReference type="Google" id="ProtNLM"/>
    </source>
</evidence>
<dbReference type="Gene3D" id="2.160.20.10">
    <property type="entry name" value="Single-stranded right-handed beta-helix, Pectin lyase-like"/>
    <property type="match status" value="1"/>
</dbReference>
<evidence type="ECO:0000313" key="1">
    <source>
        <dbReference type="EMBL" id="KAF5950846.1"/>
    </source>
</evidence>
<dbReference type="SUPFAM" id="SSF51126">
    <property type="entry name" value="Pectin lyase-like"/>
    <property type="match status" value="1"/>
</dbReference>
<proteinExistence type="predicted"/>
<dbReference type="InterPro" id="IPR011050">
    <property type="entry name" value="Pectin_lyase_fold/virulence"/>
</dbReference>
<dbReference type="InterPro" id="IPR012334">
    <property type="entry name" value="Pectin_lyas_fold"/>
</dbReference>
<accession>A0A7J7HG85</accession>
<comment type="caution">
    <text evidence="1">The sequence shown here is derived from an EMBL/GenBank/DDBJ whole genome shotgun (WGS) entry which is preliminary data.</text>
</comment>
<dbReference type="InterPro" id="IPR051801">
    <property type="entry name" value="GH28_Enzymes"/>
</dbReference>
<evidence type="ECO:0000313" key="2">
    <source>
        <dbReference type="Proteomes" id="UP000593564"/>
    </source>
</evidence>
<reference evidence="2" key="1">
    <citation type="journal article" date="2020" name="Nat. Commun.">
        <title>Genome assembly of wild tea tree DASZ reveals pedigree and selection history of tea varieties.</title>
        <authorList>
            <person name="Zhang W."/>
            <person name="Zhang Y."/>
            <person name="Qiu H."/>
            <person name="Guo Y."/>
            <person name="Wan H."/>
            <person name="Zhang X."/>
            <person name="Scossa F."/>
            <person name="Alseekh S."/>
            <person name="Zhang Q."/>
            <person name="Wang P."/>
            <person name="Xu L."/>
            <person name="Schmidt M.H."/>
            <person name="Jia X."/>
            <person name="Li D."/>
            <person name="Zhu A."/>
            <person name="Guo F."/>
            <person name="Chen W."/>
            <person name="Ni D."/>
            <person name="Usadel B."/>
            <person name="Fernie A.R."/>
            <person name="Wen W."/>
        </authorList>
    </citation>
    <scope>NUCLEOTIDE SEQUENCE [LARGE SCALE GENOMIC DNA]</scope>
    <source>
        <strain evidence="2">cv. G240</strain>
    </source>
</reference>
<dbReference type="EMBL" id="JACBKZ010000005">
    <property type="protein sequence ID" value="KAF5950846.1"/>
    <property type="molecule type" value="Genomic_DNA"/>
</dbReference>
<sequence length="147" mass="16530">MTKGRGEYIKEILISDIEMKNVHTAFGATGESGCHPDEDFDPNALPILNQITLKNVIGTNITVAGNFTGIQESPFTYICLSNISLSNCCLLFYLLDMFKCFGISRMADNDAAATNNDDANLSISFNATQTWFWFLFQDFWVLEREDM</sequence>
<protein>
    <recommendedName>
        <fullName evidence="3">Polygalacturonase</fullName>
    </recommendedName>
</protein>
<dbReference type="Proteomes" id="UP000593564">
    <property type="component" value="Unassembled WGS sequence"/>
</dbReference>
<dbReference type="AlphaFoldDB" id="A0A7J7HG85"/>
<gene>
    <name evidence="1" type="ORF">HYC85_012839</name>
</gene>
<reference evidence="1 2" key="2">
    <citation type="submission" date="2020-07" db="EMBL/GenBank/DDBJ databases">
        <title>Genome assembly of wild tea tree DASZ reveals pedigree and selection history of tea varieties.</title>
        <authorList>
            <person name="Zhang W."/>
        </authorList>
    </citation>
    <scope>NUCLEOTIDE SEQUENCE [LARGE SCALE GENOMIC DNA]</scope>
    <source>
        <strain evidence="2">cv. G240</strain>
        <tissue evidence="1">Leaf</tissue>
    </source>
</reference>